<dbReference type="SUPFAM" id="SSF51445">
    <property type="entry name" value="(Trans)glycosidases"/>
    <property type="match status" value="1"/>
</dbReference>
<dbReference type="InterPro" id="IPR001764">
    <property type="entry name" value="Glyco_hydro_3_N"/>
</dbReference>
<comment type="similarity">
    <text evidence="1">Belongs to the glycosyl hydrolase 3 family.</text>
</comment>
<evidence type="ECO:0000256" key="2">
    <source>
        <dbReference type="ARBA" id="ARBA00022801"/>
    </source>
</evidence>
<dbReference type="PANTHER" id="PTHR42715:SF10">
    <property type="entry name" value="BETA-GLUCOSIDASE"/>
    <property type="match status" value="1"/>
</dbReference>
<dbReference type="Gene3D" id="3.40.50.1700">
    <property type="entry name" value="Glycoside hydrolase family 3 C-terminal domain"/>
    <property type="match status" value="1"/>
</dbReference>
<name>A0A6I2FBE5_9MICO</name>
<evidence type="ECO:0000256" key="3">
    <source>
        <dbReference type="SAM" id="Phobius"/>
    </source>
</evidence>
<evidence type="ECO:0000313" key="6">
    <source>
        <dbReference type="Proteomes" id="UP000431080"/>
    </source>
</evidence>
<dbReference type="RefSeq" id="WP_153684197.1">
    <property type="nucleotide sequence ID" value="NZ_WJIF01000003.1"/>
</dbReference>
<proteinExistence type="inferred from homology"/>
<dbReference type="Pfam" id="PF01915">
    <property type="entry name" value="Glyco_hydro_3_C"/>
    <property type="match status" value="1"/>
</dbReference>
<dbReference type="InterPro" id="IPR026891">
    <property type="entry name" value="Fn3-like"/>
</dbReference>
<dbReference type="InterPro" id="IPR036962">
    <property type="entry name" value="Glyco_hydro_3_N_sf"/>
</dbReference>
<feature type="transmembrane region" description="Helical" evidence="3">
    <location>
        <begin position="85"/>
        <end position="107"/>
    </location>
</feature>
<gene>
    <name evidence="5" type="ORF">GE115_07780</name>
</gene>
<dbReference type="SMART" id="SM01217">
    <property type="entry name" value="Fn3_like"/>
    <property type="match status" value="1"/>
</dbReference>
<dbReference type="InterPro" id="IPR013783">
    <property type="entry name" value="Ig-like_fold"/>
</dbReference>
<dbReference type="InterPro" id="IPR036881">
    <property type="entry name" value="Glyco_hydro_3_C_sf"/>
</dbReference>
<dbReference type="EMBL" id="WJIF01000003">
    <property type="protein sequence ID" value="MRG59766.1"/>
    <property type="molecule type" value="Genomic_DNA"/>
</dbReference>
<keyword evidence="3" id="KW-0472">Membrane</keyword>
<dbReference type="InterPro" id="IPR050288">
    <property type="entry name" value="Cellulose_deg_GH3"/>
</dbReference>
<dbReference type="AlphaFoldDB" id="A0A6I2FBE5"/>
<keyword evidence="2" id="KW-0378">Hydrolase</keyword>
<dbReference type="PRINTS" id="PR00133">
    <property type="entry name" value="GLHYDRLASE3"/>
</dbReference>
<evidence type="ECO:0000256" key="1">
    <source>
        <dbReference type="ARBA" id="ARBA00005336"/>
    </source>
</evidence>
<feature type="domain" description="Fibronectin type III-like" evidence="4">
    <location>
        <begin position="455"/>
        <end position="529"/>
    </location>
</feature>
<evidence type="ECO:0000259" key="4">
    <source>
        <dbReference type="SMART" id="SM01217"/>
    </source>
</evidence>
<reference evidence="5 6" key="1">
    <citation type="submission" date="2019-10" db="EMBL/GenBank/DDBJ databases">
        <authorList>
            <person name="Nie G."/>
            <person name="Ming H."/>
            <person name="Yi B."/>
        </authorList>
    </citation>
    <scope>NUCLEOTIDE SEQUENCE [LARGE SCALE GENOMIC DNA]</scope>
    <source>
        <strain evidence="5 6">CFH 90414</strain>
    </source>
</reference>
<sequence>MDRSEYRRLKKQYRADAKQRWADLKAVRKQRRRDGLTWAERRAARKADRQEIRAWKAEIAAASPKLERKAQRKGYRWFKRRQRRWIGWIAFGVVIALIASLFGWWYASATTPLTDEQAATREASLPVAEQVQAEGSVLLENEGGVLPLRDEPVAMFGIGSVEPVYSGGGAGGISATGAQSLYDAFDEAGIDYDADVRDVYGNWATSGEAKADDWTEPEGGIVETLLPAVGGFLVATPEEMPADELPDDVVAAAAERADTAIYVVSRAGTETIDLTLEQMSLSAAERDTVELLDERFEHVVVLVNSTNVMELGFLEEYEHVDAALWIGGPGETGASAVAAVLTGEVNPSGRTVDTWAYDVESNPAVANTGDFEYTDASGEPSGRTFTDNLEGIYLGYRYYETFVPDAEYDRVVQYPFGYGLSYTDFAWNVVSTSADADQITATVEVTNTGDVAGKDVVQLYYSAPYTPGGIEKSAVALGGYAKTDVIEPGASDTVTVTFATRDMASYDDRDARTWVLEAGAYELQVARDVHDPVASFSWTQSETVVLDTDSATGAEVTNRFDDEVRDDLTWLSRADPAGTAPTAPTGERLELPEGLLDRDYEHVVDPSVEEPTTGAEHGIMLEDLAGLPIDDPKWEPFLDQFTAEELVAFSGNGAYWSIAIDRLGIPRTTMYDGPTSIRSFLEAWASVAFPAPVVLASSWNVDLAHEVGLAMGAEAQAYGVDAVYAPSLDLHRSPLGGRNFEYFSEDPLLTGTLGAAYSSGIQEHGTTTVVKHFAGNLQETNRAKFGLYVWAPEQAWRELYLKPFEITVKQADAHGVMTAFNRVGSTWAGGSAPLLTDILRGEWGFEGFVITDAGIGPQGEHFDALQAVEAGNDLMLDLPLDLPGPGTFEQQLSSYLEEDRAGTLSALRDAARHIAYYVLQTNRI</sequence>
<dbReference type="Proteomes" id="UP000431080">
    <property type="component" value="Unassembled WGS sequence"/>
</dbReference>
<keyword evidence="3" id="KW-1133">Transmembrane helix</keyword>
<dbReference type="InterPro" id="IPR002772">
    <property type="entry name" value="Glyco_hydro_3_C"/>
</dbReference>
<dbReference type="PANTHER" id="PTHR42715">
    <property type="entry name" value="BETA-GLUCOSIDASE"/>
    <property type="match status" value="1"/>
</dbReference>
<accession>A0A6I2FBE5</accession>
<evidence type="ECO:0000313" key="5">
    <source>
        <dbReference type="EMBL" id="MRG59766.1"/>
    </source>
</evidence>
<dbReference type="SUPFAM" id="SSF52279">
    <property type="entry name" value="Beta-D-glucan exohydrolase, C-terminal domain"/>
    <property type="match status" value="1"/>
</dbReference>
<protein>
    <submittedName>
        <fullName evidence="5">Beta-glucosidase</fullName>
    </submittedName>
</protein>
<organism evidence="5 6">
    <name type="scientific">Agromyces agglutinans</name>
    <dbReference type="NCBI Taxonomy" id="2662258"/>
    <lineage>
        <taxon>Bacteria</taxon>
        <taxon>Bacillati</taxon>
        <taxon>Actinomycetota</taxon>
        <taxon>Actinomycetes</taxon>
        <taxon>Micrococcales</taxon>
        <taxon>Microbacteriaceae</taxon>
        <taxon>Agromyces</taxon>
    </lineage>
</organism>
<dbReference type="GO" id="GO:0005975">
    <property type="term" value="P:carbohydrate metabolic process"/>
    <property type="evidence" value="ECO:0007669"/>
    <property type="project" value="InterPro"/>
</dbReference>
<dbReference type="Gene3D" id="3.20.20.300">
    <property type="entry name" value="Glycoside hydrolase, family 3, N-terminal domain"/>
    <property type="match status" value="1"/>
</dbReference>
<dbReference type="Gene3D" id="2.60.40.10">
    <property type="entry name" value="Immunoglobulins"/>
    <property type="match status" value="1"/>
</dbReference>
<dbReference type="GO" id="GO:0004553">
    <property type="term" value="F:hydrolase activity, hydrolyzing O-glycosyl compounds"/>
    <property type="evidence" value="ECO:0007669"/>
    <property type="project" value="InterPro"/>
</dbReference>
<dbReference type="Pfam" id="PF00933">
    <property type="entry name" value="Glyco_hydro_3"/>
    <property type="match status" value="1"/>
</dbReference>
<dbReference type="InterPro" id="IPR017853">
    <property type="entry name" value="GH"/>
</dbReference>
<keyword evidence="3" id="KW-0812">Transmembrane</keyword>
<comment type="caution">
    <text evidence="5">The sequence shown here is derived from an EMBL/GenBank/DDBJ whole genome shotgun (WGS) entry which is preliminary data.</text>
</comment>
<keyword evidence="6" id="KW-1185">Reference proteome</keyword>
<dbReference type="Pfam" id="PF14310">
    <property type="entry name" value="Fn3-like"/>
    <property type="match status" value="1"/>
</dbReference>